<name>A0AAV4W4W3_9ARAC</name>
<reference evidence="1 2" key="1">
    <citation type="submission" date="2021-06" db="EMBL/GenBank/DDBJ databases">
        <title>Caerostris darwini draft genome.</title>
        <authorList>
            <person name="Kono N."/>
            <person name="Arakawa K."/>
        </authorList>
    </citation>
    <scope>NUCLEOTIDE SEQUENCE [LARGE SCALE GENOMIC DNA]</scope>
</reference>
<protein>
    <submittedName>
        <fullName evidence="1">Uncharacterized protein</fullName>
    </submittedName>
</protein>
<evidence type="ECO:0000313" key="1">
    <source>
        <dbReference type="EMBL" id="GIY77717.1"/>
    </source>
</evidence>
<keyword evidence="2" id="KW-1185">Reference proteome</keyword>
<proteinExistence type="predicted"/>
<dbReference type="Proteomes" id="UP001054837">
    <property type="component" value="Unassembled WGS sequence"/>
</dbReference>
<organism evidence="1 2">
    <name type="scientific">Caerostris darwini</name>
    <dbReference type="NCBI Taxonomy" id="1538125"/>
    <lineage>
        <taxon>Eukaryota</taxon>
        <taxon>Metazoa</taxon>
        <taxon>Ecdysozoa</taxon>
        <taxon>Arthropoda</taxon>
        <taxon>Chelicerata</taxon>
        <taxon>Arachnida</taxon>
        <taxon>Araneae</taxon>
        <taxon>Araneomorphae</taxon>
        <taxon>Entelegynae</taxon>
        <taxon>Araneoidea</taxon>
        <taxon>Araneidae</taxon>
        <taxon>Caerostris</taxon>
    </lineage>
</organism>
<accession>A0AAV4W4W3</accession>
<dbReference type="EMBL" id="BPLQ01014163">
    <property type="protein sequence ID" value="GIY77717.1"/>
    <property type="molecule type" value="Genomic_DNA"/>
</dbReference>
<dbReference type="AlphaFoldDB" id="A0AAV4W4W3"/>
<comment type="caution">
    <text evidence="1">The sequence shown here is derived from an EMBL/GenBank/DDBJ whole genome shotgun (WGS) entry which is preliminary data.</text>
</comment>
<sequence>MTTRPSELTGQRVSNCFPIIRPTVRPKRTGKRTHFSPFSRSEKKKRFLEVKEEKVAINTSGKMLGPMLNDIDTIDEDALLCWRYCKCLILT</sequence>
<gene>
    <name evidence="1" type="ORF">CDAR_314401</name>
</gene>
<evidence type="ECO:0000313" key="2">
    <source>
        <dbReference type="Proteomes" id="UP001054837"/>
    </source>
</evidence>